<dbReference type="GO" id="GO:0032259">
    <property type="term" value="P:methylation"/>
    <property type="evidence" value="ECO:0007669"/>
    <property type="project" value="UniProtKB-KW"/>
</dbReference>
<evidence type="ECO:0000256" key="1">
    <source>
        <dbReference type="ARBA" id="ARBA00022603"/>
    </source>
</evidence>
<protein>
    <submittedName>
        <fullName evidence="4">Class I SAM-dependent methyltransferase</fullName>
    </submittedName>
</protein>
<evidence type="ECO:0000313" key="4">
    <source>
        <dbReference type="EMBL" id="MBC6450607.1"/>
    </source>
</evidence>
<dbReference type="SUPFAM" id="SSF53335">
    <property type="entry name" value="S-adenosyl-L-methionine-dependent methyltransferases"/>
    <property type="match status" value="1"/>
</dbReference>
<dbReference type="GO" id="GO:0008168">
    <property type="term" value="F:methyltransferase activity"/>
    <property type="evidence" value="ECO:0007669"/>
    <property type="project" value="UniProtKB-KW"/>
</dbReference>
<dbReference type="InterPro" id="IPR029063">
    <property type="entry name" value="SAM-dependent_MTases_sf"/>
</dbReference>
<keyword evidence="2" id="KW-0808">Transferase</keyword>
<dbReference type="CDD" id="cd02440">
    <property type="entry name" value="AdoMet_MTases"/>
    <property type="match status" value="1"/>
</dbReference>
<dbReference type="PANTHER" id="PTHR43861">
    <property type="entry name" value="TRANS-ACONITATE 2-METHYLTRANSFERASE-RELATED"/>
    <property type="match status" value="1"/>
</dbReference>
<dbReference type="Proteomes" id="UP000734823">
    <property type="component" value="Unassembled WGS sequence"/>
</dbReference>
<keyword evidence="5" id="KW-1185">Reference proteome</keyword>
<sequence length="215" mass="23040">MTEPAHLTVTRAAYDTVAADYAIQLRDSLAASPFDRAMLSAFAEQVGTGPVADLGCGPGRITAHLRSLGVDAFGVDLSPGMISVARASYPDIRFDEGTITALDLPSGGLRGVVAWYSIIHTPRPLLPVVFAAFHRVLAPGGQVLLAFQVGDERKTITSAYGHAVTCEAYRLPVDLVEELLVEAGFELRARMIREAAGKETTPQAYLFGQRTAQRL</sequence>
<gene>
    <name evidence="4" type="ORF">GPZ80_25950</name>
</gene>
<dbReference type="InterPro" id="IPR041698">
    <property type="entry name" value="Methyltransf_25"/>
</dbReference>
<keyword evidence="1 4" id="KW-0489">Methyltransferase</keyword>
<dbReference type="Pfam" id="PF13649">
    <property type="entry name" value="Methyltransf_25"/>
    <property type="match status" value="1"/>
</dbReference>
<reference evidence="4 5" key="1">
    <citation type="submission" date="2020-06" db="EMBL/GenBank/DDBJ databases">
        <title>Actinokineospora xiongansis sp. nov., isolated from soil of Baiyangdian.</title>
        <authorList>
            <person name="Zhang X."/>
        </authorList>
    </citation>
    <scope>NUCLEOTIDE SEQUENCE [LARGE SCALE GENOMIC DNA]</scope>
    <source>
        <strain evidence="4 5">HBU206404</strain>
    </source>
</reference>
<dbReference type="Gene3D" id="3.40.50.150">
    <property type="entry name" value="Vaccinia Virus protein VP39"/>
    <property type="match status" value="1"/>
</dbReference>
<proteinExistence type="predicted"/>
<dbReference type="EMBL" id="JABVED010000018">
    <property type="protein sequence ID" value="MBC6450607.1"/>
    <property type="molecule type" value="Genomic_DNA"/>
</dbReference>
<accession>A0ABR7LE68</accession>
<dbReference type="RefSeq" id="WP_187223706.1">
    <property type="nucleotide sequence ID" value="NZ_JABVED010000018.1"/>
</dbReference>
<evidence type="ECO:0000313" key="5">
    <source>
        <dbReference type="Proteomes" id="UP000734823"/>
    </source>
</evidence>
<organism evidence="4 5">
    <name type="scientific">Actinokineospora xionganensis</name>
    <dbReference type="NCBI Taxonomy" id="2684470"/>
    <lineage>
        <taxon>Bacteria</taxon>
        <taxon>Bacillati</taxon>
        <taxon>Actinomycetota</taxon>
        <taxon>Actinomycetes</taxon>
        <taxon>Pseudonocardiales</taxon>
        <taxon>Pseudonocardiaceae</taxon>
        <taxon>Actinokineospora</taxon>
    </lineage>
</organism>
<feature type="domain" description="Methyltransferase" evidence="3">
    <location>
        <begin position="51"/>
        <end position="141"/>
    </location>
</feature>
<dbReference type="PANTHER" id="PTHR43861:SF1">
    <property type="entry name" value="TRANS-ACONITATE 2-METHYLTRANSFERASE"/>
    <property type="match status" value="1"/>
</dbReference>
<evidence type="ECO:0000259" key="3">
    <source>
        <dbReference type="Pfam" id="PF13649"/>
    </source>
</evidence>
<comment type="caution">
    <text evidence="4">The sequence shown here is derived from an EMBL/GenBank/DDBJ whole genome shotgun (WGS) entry which is preliminary data.</text>
</comment>
<evidence type="ECO:0000256" key="2">
    <source>
        <dbReference type="ARBA" id="ARBA00022679"/>
    </source>
</evidence>
<name>A0ABR7LE68_9PSEU</name>